<dbReference type="GO" id="GO:0000105">
    <property type="term" value="P:L-histidine biosynthetic process"/>
    <property type="evidence" value="ECO:0007669"/>
    <property type="project" value="UniProtKB-UniRule"/>
</dbReference>
<dbReference type="NCBIfam" id="TIGR00007">
    <property type="entry name" value="1-(5-phosphoribosyl)-5-[(5-phosphoribosylamino)methylideneamino]imidazole-4-carboxamide isomerase"/>
    <property type="match status" value="1"/>
</dbReference>
<comment type="catalytic activity">
    <reaction evidence="1 9 11">
        <text>1-(5-phospho-beta-D-ribosyl)-5-[(5-phospho-beta-D-ribosylamino)methylideneamino]imidazole-4-carboxamide = 5-[(5-phospho-1-deoxy-D-ribulos-1-ylimino)methylamino]-1-(5-phospho-beta-D-ribosyl)imidazole-4-carboxamide</text>
        <dbReference type="Rhea" id="RHEA:15469"/>
        <dbReference type="ChEBI" id="CHEBI:58435"/>
        <dbReference type="ChEBI" id="CHEBI:58525"/>
        <dbReference type="EC" id="5.3.1.16"/>
    </reaction>
</comment>
<protein>
    <recommendedName>
        <fullName evidence="9 11">1-(5-phosphoribosyl)-5-[(5-phosphoribosylamino)methylideneamino] imidazole-4-carboxamide isomerase</fullName>
        <ecNumber evidence="9 11">5.3.1.16</ecNumber>
    </recommendedName>
    <alternativeName>
        <fullName evidence="9">Phosphoribosylformimino-5-aminoimidazole carboxamide ribotide isomerase</fullName>
    </alternativeName>
</protein>
<dbReference type="NCBIfam" id="NF010112">
    <property type="entry name" value="PRK13585.1"/>
    <property type="match status" value="1"/>
</dbReference>
<dbReference type="InterPro" id="IPR013785">
    <property type="entry name" value="Aldolase_TIM"/>
</dbReference>
<comment type="caution">
    <text evidence="12">The sequence shown here is derived from an EMBL/GenBank/DDBJ whole genome shotgun (WGS) entry which is preliminary data.</text>
</comment>
<gene>
    <name evidence="9" type="primary">hisA</name>
    <name evidence="12" type="ORF">HNR65_002766</name>
</gene>
<dbReference type="GO" id="GO:0003949">
    <property type="term" value="F:1-(5-phosphoribosyl)-5-[(5-phosphoribosylamino)methylideneamino]imidazole-4-carboxamide isomerase activity"/>
    <property type="evidence" value="ECO:0007669"/>
    <property type="project" value="UniProtKB-UniRule"/>
</dbReference>
<evidence type="ECO:0000256" key="6">
    <source>
        <dbReference type="ARBA" id="ARBA00022605"/>
    </source>
</evidence>
<keyword evidence="6 9" id="KW-0028">Amino-acid biosynthesis</keyword>
<accession>A0A7W0CAY8</accession>
<sequence length="243" mass="25904">MIVIPAIDIKGGRCVRLLQGRMDQETVFSDDPPAMAVRWIDQGARLIHVVDLDGAIEKSPKNLAAIEQITSAAGSVPIQVGGGIRDLDTIGMYLDQGVDRVVIGSAAIYDPDLVRQACRDFPGRIVVGIDARNGKVAIEGWTQTTEVSAIELGRQFEDSGVAAINFTDIERDGMQTGPNIEAIREFARAVGIPVVASGGVSCMDDIRNLSKLAEDGVSGIITGRALYDGRLDLREAAAFLDAL</sequence>
<evidence type="ECO:0000256" key="11">
    <source>
        <dbReference type="RuleBase" id="RU003658"/>
    </source>
</evidence>
<dbReference type="InterPro" id="IPR044524">
    <property type="entry name" value="Isoase_HisA-like"/>
</dbReference>
<evidence type="ECO:0000256" key="2">
    <source>
        <dbReference type="ARBA" id="ARBA00004496"/>
    </source>
</evidence>
<comment type="similarity">
    <text evidence="4 9 10">Belongs to the HisA/HisF family.</text>
</comment>
<comment type="subcellular location">
    <subcellularLocation>
        <location evidence="2 9 11">Cytoplasm</location>
    </subcellularLocation>
</comment>
<evidence type="ECO:0000256" key="9">
    <source>
        <dbReference type="HAMAP-Rule" id="MF_01014"/>
    </source>
</evidence>
<reference evidence="12 13" key="1">
    <citation type="submission" date="2020-07" db="EMBL/GenBank/DDBJ databases">
        <title>Genomic Encyclopedia of Type Strains, Phase IV (KMG-IV): sequencing the most valuable type-strain genomes for metagenomic binning, comparative biology and taxonomic classification.</title>
        <authorList>
            <person name="Goeker M."/>
        </authorList>
    </citation>
    <scope>NUCLEOTIDE SEQUENCE [LARGE SCALE GENOMIC DNA]</scope>
    <source>
        <strain evidence="12 13">DSM 17721</strain>
    </source>
</reference>
<comment type="pathway">
    <text evidence="3 9 11">Amino-acid biosynthesis; L-histidine biosynthesis; L-histidine from 5-phospho-alpha-D-ribose 1-diphosphate: step 4/9.</text>
</comment>
<name>A0A7W0CAY8_9BACT</name>
<dbReference type="Pfam" id="PF00977">
    <property type="entry name" value="His_biosynth"/>
    <property type="match status" value="1"/>
</dbReference>
<dbReference type="GO" id="GO:0000162">
    <property type="term" value="P:L-tryptophan biosynthetic process"/>
    <property type="evidence" value="ECO:0007669"/>
    <property type="project" value="TreeGrafter"/>
</dbReference>
<dbReference type="InterPro" id="IPR006062">
    <property type="entry name" value="His_biosynth"/>
</dbReference>
<keyword evidence="13" id="KW-1185">Reference proteome</keyword>
<dbReference type="UniPathway" id="UPA00031">
    <property type="reaction ID" value="UER00009"/>
</dbReference>
<keyword evidence="8 9" id="KW-0413">Isomerase</keyword>
<dbReference type="AlphaFoldDB" id="A0A7W0CAY8"/>
<evidence type="ECO:0000256" key="10">
    <source>
        <dbReference type="RuleBase" id="RU003657"/>
    </source>
</evidence>
<dbReference type="EMBL" id="JACDUS010000009">
    <property type="protein sequence ID" value="MBA2882419.1"/>
    <property type="molecule type" value="Genomic_DNA"/>
</dbReference>
<dbReference type="InterPro" id="IPR006063">
    <property type="entry name" value="HisA_bact_arch"/>
</dbReference>
<evidence type="ECO:0000256" key="1">
    <source>
        <dbReference type="ARBA" id="ARBA00000901"/>
    </source>
</evidence>
<dbReference type="CDD" id="cd04732">
    <property type="entry name" value="HisA"/>
    <property type="match status" value="1"/>
</dbReference>
<feature type="active site" description="Proton donor" evidence="9">
    <location>
        <position position="130"/>
    </location>
</feature>
<keyword evidence="7 9" id="KW-0368">Histidine biosynthesis</keyword>
<proteinExistence type="inferred from homology"/>
<dbReference type="InterPro" id="IPR011060">
    <property type="entry name" value="RibuloseP-bd_barrel"/>
</dbReference>
<dbReference type="HAMAP" id="MF_01014">
    <property type="entry name" value="HisA"/>
    <property type="match status" value="1"/>
</dbReference>
<evidence type="ECO:0000256" key="4">
    <source>
        <dbReference type="ARBA" id="ARBA00009667"/>
    </source>
</evidence>
<dbReference type="Proteomes" id="UP000525298">
    <property type="component" value="Unassembled WGS sequence"/>
</dbReference>
<organism evidence="12 13">
    <name type="scientific">Desulfosalsimonas propionicica</name>
    <dbReference type="NCBI Taxonomy" id="332175"/>
    <lineage>
        <taxon>Bacteria</taxon>
        <taxon>Pseudomonadati</taxon>
        <taxon>Thermodesulfobacteriota</taxon>
        <taxon>Desulfobacteria</taxon>
        <taxon>Desulfobacterales</taxon>
        <taxon>Desulfosalsimonadaceae</taxon>
        <taxon>Desulfosalsimonas</taxon>
    </lineage>
</organism>
<dbReference type="Gene3D" id="3.20.20.70">
    <property type="entry name" value="Aldolase class I"/>
    <property type="match status" value="1"/>
</dbReference>
<evidence type="ECO:0000256" key="7">
    <source>
        <dbReference type="ARBA" id="ARBA00023102"/>
    </source>
</evidence>
<dbReference type="SUPFAM" id="SSF51366">
    <property type="entry name" value="Ribulose-phoshate binding barrel"/>
    <property type="match status" value="1"/>
</dbReference>
<evidence type="ECO:0000313" key="13">
    <source>
        <dbReference type="Proteomes" id="UP000525298"/>
    </source>
</evidence>
<dbReference type="GO" id="GO:0005737">
    <property type="term" value="C:cytoplasm"/>
    <property type="evidence" value="ECO:0007669"/>
    <property type="project" value="UniProtKB-SubCell"/>
</dbReference>
<dbReference type="FunFam" id="3.20.20.70:FF:000009">
    <property type="entry name" value="1-(5-phosphoribosyl)-5-[(5-phosphoribosylamino)methylideneamino] imidazole-4-carboxamide isomerase"/>
    <property type="match status" value="1"/>
</dbReference>
<dbReference type="PANTHER" id="PTHR43090:SF2">
    <property type="entry name" value="1-(5-PHOSPHORIBOSYL)-5-[(5-PHOSPHORIBOSYLAMINO)METHYLIDENEAMINO] IMIDAZOLE-4-CARBOXAMIDE ISOMERASE"/>
    <property type="match status" value="1"/>
</dbReference>
<evidence type="ECO:0000256" key="3">
    <source>
        <dbReference type="ARBA" id="ARBA00005133"/>
    </source>
</evidence>
<evidence type="ECO:0000313" key="12">
    <source>
        <dbReference type="EMBL" id="MBA2882419.1"/>
    </source>
</evidence>
<dbReference type="PANTHER" id="PTHR43090">
    <property type="entry name" value="1-(5-PHOSPHORIBOSYL)-5-[(5-PHOSPHORIBOSYLAMINO)METHYLIDENEAMINO] IMIDAZOLE-4-CARBOXAMIDE ISOMERASE"/>
    <property type="match status" value="1"/>
</dbReference>
<dbReference type="InterPro" id="IPR023016">
    <property type="entry name" value="HisA/PriA"/>
</dbReference>
<dbReference type="EC" id="5.3.1.16" evidence="9 11"/>
<keyword evidence="5 9" id="KW-0963">Cytoplasm</keyword>
<evidence type="ECO:0000256" key="5">
    <source>
        <dbReference type="ARBA" id="ARBA00022490"/>
    </source>
</evidence>
<feature type="active site" description="Proton acceptor" evidence="9">
    <location>
        <position position="8"/>
    </location>
</feature>
<dbReference type="RefSeq" id="WP_181552054.1">
    <property type="nucleotide sequence ID" value="NZ_JACDUS010000009.1"/>
</dbReference>
<evidence type="ECO:0000256" key="8">
    <source>
        <dbReference type="ARBA" id="ARBA00023235"/>
    </source>
</evidence>